<dbReference type="PANTHER" id="PTHR33095">
    <property type="entry name" value="OS07G0619500 PROTEIN"/>
    <property type="match status" value="1"/>
</dbReference>
<dbReference type="OrthoDB" id="667051at2759"/>
<name>A0A9Q1QGT0_9CARY</name>
<feature type="compositionally biased region" description="Polar residues" evidence="1">
    <location>
        <begin position="218"/>
        <end position="227"/>
    </location>
</feature>
<protein>
    <submittedName>
        <fullName evidence="2">Uncharacterized protein</fullName>
    </submittedName>
</protein>
<proteinExistence type="predicted"/>
<dbReference type="AlphaFoldDB" id="A0A9Q1QGT0"/>
<evidence type="ECO:0000313" key="2">
    <source>
        <dbReference type="EMBL" id="KAJ8441913.1"/>
    </source>
</evidence>
<organism evidence="2 3">
    <name type="scientific">Carnegiea gigantea</name>
    <dbReference type="NCBI Taxonomy" id="171969"/>
    <lineage>
        <taxon>Eukaryota</taxon>
        <taxon>Viridiplantae</taxon>
        <taxon>Streptophyta</taxon>
        <taxon>Embryophyta</taxon>
        <taxon>Tracheophyta</taxon>
        <taxon>Spermatophyta</taxon>
        <taxon>Magnoliopsida</taxon>
        <taxon>eudicotyledons</taxon>
        <taxon>Gunneridae</taxon>
        <taxon>Pentapetalae</taxon>
        <taxon>Caryophyllales</taxon>
        <taxon>Cactineae</taxon>
        <taxon>Cactaceae</taxon>
        <taxon>Cactoideae</taxon>
        <taxon>Echinocereeae</taxon>
        <taxon>Carnegiea</taxon>
    </lineage>
</organism>
<reference evidence="2" key="1">
    <citation type="submission" date="2022-04" db="EMBL/GenBank/DDBJ databases">
        <title>Carnegiea gigantea Genome sequencing and assembly v2.</title>
        <authorList>
            <person name="Copetti D."/>
            <person name="Sanderson M.J."/>
            <person name="Burquez A."/>
            <person name="Wojciechowski M.F."/>
        </authorList>
    </citation>
    <scope>NUCLEOTIDE SEQUENCE</scope>
    <source>
        <strain evidence="2">SGP5-SGP5p</strain>
        <tissue evidence="2">Aerial part</tissue>
    </source>
</reference>
<sequence length="369" mass="40136">MEVMPPLPPSPPSLNLEAINTDSNCWTPFMSAPSSPQRPFNLFFCSAPTSPRSSSSFINGGRDDVDESSSSAFVPCDWKFEAGGQKPSVGDEGFEFDFSGQLDMMIEPSLSSADELFAGGKIRPWKPPPPPISAVDSSNPPSCPSPISERRKSFDDEKDPFEAALKNTSQPKSEIARKFQAGEQNRGRSSNIPQNLRSNSRKKGMSRSLSPLRVSEFPLQTHQNPNRSSNNGGNSSSSKGVSRKWRLKDLLLFRSASEGTATTTGKDPLRKYFSISTAAKKIEEGGKNCESFRSVASSSCSSMADVGPVSRRRGKVSAHELHYTANRSVAGEMKWKTSLPYKHGFLGCLALGFNPAFNDVSKAFKPFAS</sequence>
<gene>
    <name evidence="2" type="ORF">Cgig2_020058</name>
</gene>
<accession>A0A9Q1QGT0</accession>
<feature type="region of interest" description="Disordered" evidence="1">
    <location>
        <begin position="179"/>
        <end position="242"/>
    </location>
</feature>
<keyword evidence="3" id="KW-1185">Reference proteome</keyword>
<dbReference type="EMBL" id="JAKOGI010000149">
    <property type="protein sequence ID" value="KAJ8441913.1"/>
    <property type="molecule type" value="Genomic_DNA"/>
</dbReference>
<comment type="caution">
    <text evidence="2">The sequence shown here is derived from an EMBL/GenBank/DDBJ whole genome shotgun (WGS) entry which is preliminary data.</text>
</comment>
<dbReference type="InterPro" id="IPR012442">
    <property type="entry name" value="DUF1645_plant"/>
</dbReference>
<evidence type="ECO:0000313" key="3">
    <source>
        <dbReference type="Proteomes" id="UP001153076"/>
    </source>
</evidence>
<feature type="region of interest" description="Disordered" evidence="1">
    <location>
        <begin position="121"/>
        <end position="156"/>
    </location>
</feature>
<feature type="compositionally biased region" description="Polar residues" evidence="1">
    <location>
        <begin position="187"/>
        <end position="198"/>
    </location>
</feature>
<feature type="compositionally biased region" description="Low complexity" evidence="1">
    <location>
        <begin position="228"/>
        <end position="240"/>
    </location>
</feature>
<dbReference type="Pfam" id="PF07816">
    <property type="entry name" value="DUF1645"/>
    <property type="match status" value="1"/>
</dbReference>
<dbReference type="Proteomes" id="UP001153076">
    <property type="component" value="Unassembled WGS sequence"/>
</dbReference>
<evidence type="ECO:0000256" key="1">
    <source>
        <dbReference type="SAM" id="MobiDB-lite"/>
    </source>
</evidence>
<dbReference type="PANTHER" id="PTHR33095:SF81">
    <property type="entry name" value="OS07G0619500 PROTEIN"/>
    <property type="match status" value="1"/>
</dbReference>